<evidence type="ECO:0000256" key="7">
    <source>
        <dbReference type="SAM" id="Phobius"/>
    </source>
</evidence>
<dbReference type="GO" id="GO:0005886">
    <property type="term" value="C:plasma membrane"/>
    <property type="evidence" value="ECO:0007669"/>
    <property type="project" value="UniProtKB-SubCell"/>
</dbReference>
<comment type="subcellular location">
    <subcellularLocation>
        <location evidence="1">Cell membrane</location>
        <topology evidence="1">Multi-pass membrane protein</topology>
    </subcellularLocation>
</comment>
<feature type="transmembrane region" description="Helical" evidence="7">
    <location>
        <begin position="6"/>
        <end position="24"/>
    </location>
</feature>
<reference evidence="8 9" key="1">
    <citation type="submission" date="2018-03" db="EMBL/GenBank/DDBJ databases">
        <title>Bioinformatic expansion and discovery of thiopeptide antibiotics.</title>
        <authorList>
            <person name="Schwalen C.J."/>
            <person name="Hudson G.A."/>
            <person name="Mitchell D.A."/>
        </authorList>
    </citation>
    <scope>NUCLEOTIDE SEQUENCE [LARGE SCALE GENOMIC DNA]</scope>
    <source>
        <strain evidence="8 9">NRRL 8041</strain>
    </source>
</reference>
<keyword evidence="9" id="KW-1185">Reference proteome</keyword>
<keyword evidence="2" id="KW-1003">Cell membrane</keyword>
<feature type="transmembrane region" description="Helical" evidence="7">
    <location>
        <begin position="174"/>
        <end position="195"/>
    </location>
</feature>
<dbReference type="EMBL" id="PYBV01000019">
    <property type="protein sequence ID" value="PYC69421.1"/>
    <property type="molecule type" value="Genomic_DNA"/>
</dbReference>
<dbReference type="AlphaFoldDB" id="A0A318NNI1"/>
<keyword evidence="4 7" id="KW-1133">Transmembrane helix</keyword>
<gene>
    <name evidence="8" type="ORF">C7C45_16855</name>
</gene>
<keyword evidence="5 7" id="KW-0472">Membrane</keyword>
<organism evidence="8 9">
    <name type="scientific">Micromonospora arborensis</name>
    <dbReference type="NCBI Taxonomy" id="2116518"/>
    <lineage>
        <taxon>Bacteria</taxon>
        <taxon>Bacillati</taxon>
        <taxon>Actinomycetota</taxon>
        <taxon>Actinomycetes</taxon>
        <taxon>Micromonosporales</taxon>
        <taxon>Micromonosporaceae</taxon>
        <taxon>Micromonospora</taxon>
    </lineage>
</organism>
<evidence type="ECO:0000256" key="3">
    <source>
        <dbReference type="ARBA" id="ARBA00022692"/>
    </source>
</evidence>
<dbReference type="RefSeq" id="WP_110564681.1">
    <property type="nucleotide sequence ID" value="NZ_PYBV01000019.1"/>
</dbReference>
<dbReference type="Pfam" id="PF09678">
    <property type="entry name" value="Caa3_CtaG"/>
    <property type="match status" value="1"/>
</dbReference>
<feature type="region of interest" description="Disordered" evidence="6">
    <location>
        <begin position="244"/>
        <end position="278"/>
    </location>
</feature>
<evidence type="ECO:0000313" key="8">
    <source>
        <dbReference type="EMBL" id="PYC69421.1"/>
    </source>
</evidence>
<proteinExistence type="predicted"/>
<evidence type="ECO:0000256" key="6">
    <source>
        <dbReference type="SAM" id="MobiDB-lite"/>
    </source>
</evidence>
<evidence type="ECO:0000256" key="5">
    <source>
        <dbReference type="ARBA" id="ARBA00023136"/>
    </source>
</evidence>
<sequence length="278" mass="29248">MDGSGWLPLVPVALLAGSYLLAAVRDPRGWDCRRTAAWLGGSALLAVAVGPLAQLPDDPRGHMAQHLLLGMLAPLGLVLGAPVTLLLRVAPPPVRRVVGRLLRARLLHLIAHPVAAALLSTGGLTLVLLTPLYAAAERNSVLHHALHLHYVAAGYLFAWTLAGPDPAPRRPGQAVRVGALLGAAAGHAVLAKYLYANAGTLPPGLTDRDPAAFQSAAQLMYYGGDLAELLLAVALFATWYNRPARPHPPHPPTHPPTRPPRLIKKFASPGNGSVTRTS</sequence>
<keyword evidence="3 7" id="KW-0812">Transmembrane</keyword>
<protein>
    <submittedName>
        <fullName evidence="8">Cytochrome c oxidase assembly protein</fullName>
    </submittedName>
</protein>
<evidence type="ECO:0000313" key="9">
    <source>
        <dbReference type="Proteomes" id="UP000248333"/>
    </source>
</evidence>
<evidence type="ECO:0000256" key="4">
    <source>
        <dbReference type="ARBA" id="ARBA00022989"/>
    </source>
</evidence>
<feature type="transmembrane region" description="Helical" evidence="7">
    <location>
        <begin position="36"/>
        <end position="55"/>
    </location>
</feature>
<name>A0A318NNI1_9ACTN</name>
<evidence type="ECO:0000256" key="2">
    <source>
        <dbReference type="ARBA" id="ARBA00022475"/>
    </source>
</evidence>
<feature type="transmembrane region" description="Helical" evidence="7">
    <location>
        <begin position="141"/>
        <end position="162"/>
    </location>
</feature>
<feature type="transmembrane region" description="Helical" evidence="7">
    <location>
        <begin position="107"/>
        <end position="129"/>
    </location>
</feature>
<comment type="caution">
    <text evidence="8">The sequence shown here is derived from an EMBL/GenBank/DDBJ whole genome shotgun (WGS) entry which is preliminary data.</text>
</comment>
<accession>A0A318NNI1</accession>
<dbReference type="InterPro" id="IPR019108">
    <property type="entry name" value="Caa3_assmbl_CtaG-rel"/>
</dbReference>
<evidence type="ECO:0000256" key="1">
    <source>
        <dbReference type="ARBA" id="ARBA00004651"/>
    </source>
</evidence>
<feature type="compositionally biased region" description="Pro residues" evidence="6">
    <location>
        <begin position="249"/>
        <end position="259"/>
    </location>
</feature>
<feature type="transmembrane region" description="Helical" evidence="7">
    <location>
        <begin position="219"/>
        <end position="240"/>
    </location>
</feature>
<dbReference type="OrthoDB" id="5024156at2"/>
<dbReference type="Proteomes" id="UP000248333">
    <property type="component" value="Unassembled WGS sequence"/>
</dbReference>
<feature type="transmembrane region" description="Helical" evidence="7">
    <location>
        <begin position="67"/>
        <end position="87"/>
    </location>
</feature>